<accession>A0A4Q9MKR8</accession>
<feature type="compositionally biased region" description="Basic and acidic residues" evidence="1">
    <location>
        <begin position="725"/>
        <end position="746"/>
    </location>
</feature>
<protein>
    <submittedName>
        <fullName evidence="3">Uncharacterized protein</fullName>
    </submittedName>
</protein>
<dbReference type="OrthoDB" id="2757163at2759"/>
<proteinExistence type="predicted"/>
<gene>
    <name evidence="3" type="ORF">BD311DRAFT_797652</name>
</gene>
<reference evidence="3" key="1">
    <citation type="submission" date="2019-01" db="EMBL/GenBank/DDBJ databases">
        <title>Draft genome sequences of three monokaryotic isolates of the white-rot basidiomycete fungus Dichomitus squalens.</title>
        <authorList>
            <consortium name="DOE Joint Genome Institute"/>
            <person name="Lopez S.C."/>
            <person name="Andreopoulos B."/>
            <person name="Pangilinan J."/>
            <person name="Lipzen A."/>
            <person name="Riley R."/>
            <person name="Ahrendt S."/>
            <person name="Ng V."/>
            <person name="Barry K."/>
            <person name="Daum C."/>
            <person name="Grigoriev I.V."/>
            <person name="Hilden K.S."/>
            <person name="Makela M.R."/>
            <person name="de Vries R.P."/>
        </authorList>
    </citation>
    <scope>NUCLEOTIDE SEQUENCE [LARGE SCALE GENOMIC DNA]</scope>
    <source>
        <strain evidence="3">OM18370.1</strain>
    </source>
</reference>
<keyword evidence="2" id="KW-0472">Membrane</keyword>
<organism evidence="3">
    <name type="scientific">Dichomitus squalens</name>
    <dbReference type="NCBI Taxonomy" id="114155"/>
    <lineage>
        <taxon>Eukaryota</taxon>
        <taxon>Fungi</taxon>
        <taxon>Dikarya</taxon>
        <taxon>Basidiomycota</taxon>
        <taxon>Agaricomycotina</taxon>
        <taxon>Agaricomycetes</taxon>
        <taxon>Polyporales</taxon>
        <taxon>Polyporaceae</taxon>
        <taxon>Dichomitus</taxon>
    </lineage>
</organism>
<evidence type="ECO:0000256" key="1">
    <source>
        <dbReference type="SAM" id="MobiDB-lite"/>
    </source>
</evidence>
<feature type="region of interest" description="Disordered" evidence="1">
    <location>
        <begin position="725"/>
        <end position="752"/>
    </location>
</feature>
<keyword evidence="2" id="KW-0812">Transmembrane</keyword>
<name>A0A4Q9MKR8_9APHY</name>
<evidence type="ECO:0000313" key="3">
    <source>
        <dbReference type="EMBL" id="TBU27597.1"/>
    </source>
</evidence>
<dbReference type="AlphaFoldDB" id="A0A4Q9MKR8"/>
<feature type="transmembrane region" description="Helical" evidence="2">
    <location>
        <begin position="584"/>
        <end position="602"/>
    </location>
</feature>
<sequence>MYGEPPLRHIVVTFASDNAYRGGALDVNPGMGSLGVGSSGIRTDLSWVDVRSSNSGLTGKALRPPTVVYREAEGVQGKRRGKEEEADRRNRARDRLTGIGVTRCDASTRAVTRCTLCNIAFHLNPALDTAAHRRLAKSSSPNLPANLKLKRSDSSEVPSTILSHERRPIVRTEGNEANYYQRCPILSPIAMTVRPSASESLTYTIAYLRHPTAVPPLGPEDALTKTQDEDLEAQPERAPSTQFHKSDPNSLRLVYTIATSLSFSYDNCAAILKLHLEVVFSEESPWHPSLSSLQYIVPQSGSRLFEIGRSIYYVLTKHIRNGTSALIVTCQAKGRRPGCMPVIEDGDCLYQAQKSKAEVQDSMSLRPLDAKRSRIGDCATWKVCHGANSGGLNLSIVHEGHAGATSDNQSTSGIYTRTILSVALTDRCFTTLVLVAFMALLKQWHTHRFTTVVLGSTLVPLYASTTTAFIITILEMQVDILMYIFSTGNLAPSIISSLLSGPSNYGSCANTAALTILLGDSIVCWRASLLWPGNRVVRGVSIVLLLTAFALGAVDLRYTCYSLNTHIGSSINGNAVVTGGMYGGTPYGLAASVLSFLAYKAWRSRKFLRKFMVSGDRNTQVERLFSILIETGMVYCAIWIIVVVWQFSVYDRFGNFMDIGLVTIIDYTPNNPPKAIYPAVVIILVAQNRSHIEKAFGGGAVNTPEPSHWNGIRAPSATVLHIARQGDRAGDGSEESSTHAADDWKMESGGIA</sequence>
<feature type="transmembrane region" description="Helical" evidence="2">
    <location>
        <begin position="536"/>
        <end position="554"/>
    </location>
</feature>
<feature type="transmembrane region" description="Helical" evidence="2">
    <location>
        <begin position="623"/>
        <end position="647"/>
    </location>
</feature>
<feature type="transmembrane region" description="Helical" evidence="2">
    <location>
        <begin position="452"/>
        <end position="474"/>
    </location>
</feature>
<dbReference type="Proteomes" id="UP000292957">
    <property type="component" value="Unassembled WGS sequence"/>
</dbReference>
<keyword evidence="2" id="KW-1133">Transmembrane helix</keyword>
<dbReference type="EMBL" id="ML143430">
    <property type="protein sequence ID" value="TBU27597.1"/>
    <property type="molecule type" value="Genomic_DNA"/>
</dbReference>
<feature type="transmembrane region" description="Helical" evidence="2">
    <location>
        <begin position="419"/>
        <end position="440"/>
    </location>
</feature>
<feature type="region of interest" description="Disordered" evidence="1">
    <location>
        <begin position="216"/>
        <end position="245"/>
    </location>
</feature>
<evidence type="ECO:0000256" key="2">
    <source>
        <dbReference type="SAM" id="Phobius"/>
    </source>
</evidence>
<feature type="region of interest" description="Disordered" evidence="1">
    <location>
        <begin position="138"/>
        <end position="160"/>
    </location>
</feature>